<evidence type="ECO:0000259" key="2">
    <source>
        <dbReference type="Pfam" id="PF22422"/>
    </source>
</evidence>
<feature type="domain" description="Putative glycogen debranching enzyme N-terminal" evidence="1">
    <location>
        <begin position="6"/>
        <end position="198"/>
    </location>
</feature>
<dbReference type="SUPFAM" id="SSF48208">
    <property type="entry name" value="Six-hairpin glycosidases"/>
    <property type="match status" value="1"/>
</dbReference>
<sequence length="697" mass="78117">MDYRVIKENDLFMLSDKKGNIPQDHPYGLGLYMKDTRFLSKLDLKVNGQDLVLLSSDGANSYLSTILMTNVHMETESKLELWRESVEIERKRFIYDDVLYESIKLTNYYPKPVTFQLSVHMDADFMDMFVVRGFQHGELGRRTGNINGPRTVSFHYEGADHIKRTTVISWDRQEETANDGDVMFNVSLAHGQTETITFTIQPQIGEVKHRHVSSPQAAVELLQQSYNAWANRITKVQTDYKPLQSLIDRGLSDLRILLTDLGYGSFPVAGLPWFGVPFGRDSLIAALQMLPFAPEVAKGTIRTLASTQGKAVDPWRDEQPGKIMHEIRYGELANTNQVPFTPYYGTIDATPLFLVLIAEYVKWTGDLSLVRELEQSIEDALLWIDRYGDRDGDQFVEYHQESSKGIANQGWKDSADSVVHRNGDYAQTPIALSEVQGYVYQAKQGVAELYEALGRIGEADRLRKEAEALKVKFDEQFWMEDVQYYAIALDGNKRQVGTITSNPGHILLTGMLDEVKAEAVARMLVSPVMFSGYGIRTMGAGEAGYNPMSYHDGSIWPHDNSLSILGLSKTGHQEEAGVVMTGLIAAAEHFEYNRLPELFCGYDRSIGRAVLYPVACSPQAWAAGTPLTFVQALLGLFPDGIHRKIHLSPTLLPDMNELSVSNIAIGDGILSIRVERAGTELNWSITENTTGYEIVTR</sequence>
<gene>
    <name evidence="3" type="ORF">ACE3NQ_09025</name>
</gene>
<organism evidence="3 4">
    <name type="scientific">Paenibacillus terreus</name>
    <dbReference type="NCBI Taxonomy" id="1387834"/>
    <lineage>
        <taxon>Bacteria</taxon>
        <taxon>Bacillati</taxon>
        <taxon>Bacillota</taxon>
        <taxon>Bacilli</taxon>
        <taxon>Bacillales</taxon>
        <taxon>Paenibacillaceae</taxon>
        <taxon>Paenibacillus</taxon>
    </lineage>
</organism>
<dbReference type="EMBL" id="JBHILM010000008">
    <property type="protein sequence ID" value="MFB5681052.1"/>
    <property type="molecule type" value="Genomic_DNA"/>
</dbReference>
<evidence type="ECO:0000313" key="3">
    <source>
        <dbReference type="EMBL" id="MFB5681052.1"/>
    </source>
</evidence>
<keyword evidence="4" id="KW-1185">Reference proteome</keyword>
<dbReference type="InterPro" id="IPR008928">
    <property type="entry name" value="6-hairpin_glycosidase_sf"/>
</dbReference>
<evidence type="ECO:0000313" key="4">
    <source>
        <dbReference type="Proteomes" id="UP001580407"/>
    </source>
</evidence>
<dbReference type="RefSeq" id="WP_375524845.1">
    <property type="nucleotide sequence ID" value="NZ_JBHILM010000008.1"/>
</dbReference>
<evidence type="ECO:0000259" key="1">
    <source>
        <dbReference type="Pfam" id="PF14742"/>
    </source>
</evidence>
<dbReference type="Pfam" id="PF22422">
    <property type="entry name" value="MGH1-like_GH"/>
    <property type="match status" value="1"/>
</dbReference>
<comment type="caution">
    <text evidence="3">The sequence shown here is derived from an EMBL/GenBank/DDBJ whole genome shotgun (WGS) entry which is preliminary data.</text>
</comment>
<reference evidence="3 4" key="1">
    <citation type="submission" date="2024-09" db="EMBL/GenBank/DDBJ databases">
        <authorList>
            <person name="Ruan L."/>
        </authorList>
    </citation>
    <scope>NUCLEOTIDE SEQUENCE [LARGE SCALE GENOMIC DNA]</scope>
    <source>
        <strain evidence="3 4">D33</strain>
    </source>
</reference>
<dbReference type="InterPro" id="IPR012341">
    <property type="entry name" value="6hp_glycosidase-like_sf"/>
</dbReference>
<accession>A0ABV5B5T2</accession>
<dbReference type="Pfam" id="PF14742">
    <property type="entry name" value="GDE_N_bis"/>
    <property type="match status" value="1"/>
</dbReference>
<name>A0ABV5B5T2_9BACL</name>
<dbReference type="InterPro" id="IPR054491">
    <property type="entry name" value="MGH1-like_GH"/>
</dbReference>
<feature type="domain" description="Mannosylglycerate hydrolase MGH1-like glycoside hydrolase" evidence="2">
    <location>
        <begin position="281"/>
        <end position="595"/>
    </location>
</feature>
<protein>
    <submittedName>
        <fullName evidence="3">Glycogen debranching N-terminal domain-containing protein</fullName>
    </submittedName>
</protein>
<dbReference type="Gene3D" id="1.50.10.10">
    <property type="match status" value="1"/>
</dbReference>
<dbReference type="Proteomes" id="UP001580407">
    <property type="component" value="Unassembled WGS sequence"/>
</dbReference>
<proteinExistence type="predicted"/>
<dbReference type="InterPro" id="IPR032856">
    <property type="entry name" value="GDE_N_bis"/>
</dbReference>